<comment type="caution">
    <text evidence="3">The sequence shown here is derived from an EMBL/GenBank/DDBJ whole genome shotgun (WGS) entry which is preliminary data.</text>
</comment>
<dbReference type="GO" id="GO:0006685">
    <property type="term" value="P:sphingomyelin catabolic process"/>
    <property type="evidence" value="ECO:0007669"/>
    <property type="project" value="TreeGrafter"/>
</dbReference>
<evidence type="ECO:0008006" key="5">
    <source>
        <dbReference type="Google" id="ProtNLM"/>
    </source>
</evidence>
<dbReference type="PANTHER" id="PTHR10340:SF34">
    <property type="entry name" value="SPHINGOMYELIN PHOSPHODIESTERASE"/>
    <property type="match status" value="1"/>
</dbReference>
<evidence type="ECO:0000313" key="4">
    <source>
        <dbReference type="Proteomes" id="UP000708208"/>
    </source>
</evidence>
<dbReference type="GO" id="GO:0046513">
    <property type="term" value="P:ceramide biosynthetic process"/>
    <property type="evidence" value="ECO:0007669"/>
    <property type="project" value="TreeGrafter"/>
</dbReference>
<dbReference type="Proteomes" id="UP000708208">
    <property type="component" value="Unassembled WGS sequence"/>
</dbReference>
<gene>
    <name evidence="3" type="ORF">AFUS01_LOCUS42401</name>
</gene>
<proteinExistence type="predicted"/>
<dbReference type="AlphaFoldDB" id="A0A8J2M5L9"/>
<dbReference type="GO" id="GO:0016020">
    <property type="term" value="C:membrane"/>
    <property type="evidence" value="ECO:0007669"/>
    <property type="project" value="GOC"/>
</dbReference>
<dbReference type="GO" id="GO:0005764">
    <property type="term" value="C:lysosome"/>
    <property type="evidence" value="ECO:0007669"/>
    <property type="project" value="TreeGrafter"/>
</dbReference>
<evidence type="ECO:0000256" key="2">
    <source>
        <dbReference type="ARBA" id="ARBA00023180"/>
    </source>
</evidence>
<reference evidence="3" key="1">
    <citation type="submission" date="2021-06" db="EMBL/GenBank/DDBJ databases">
        <authorList>
            <person name="Hodson N. C."/>
            <person name="Mongue J. A."/>
            <person name="Jaron S. K."/>
        </authorList>
    </citation>
    <scope>NUCLEOTIDE SEQUENCE</scope>
</reference>
<sequence>MIQELDKSESMGQSVHIVGHVPPGHPDCAKVWSRNFYNIISRYRKTVKGQFYGHTHYDELKLFYSPTELGVPINPLWISPSLTPYEINNPSYKIFYADG</sequence>
<accession>A0A8J2M5L9</accession>
<feature type="non-terminal residue" evidence="3">
    <location>
        <position position="1"/>
    </location>
</feature>
<dbReference type="GO" id="GO:0005615">
    <property type="term" value="C:extracellular space"/>
    <property type="evidence" value="ECO:0007669"/>
    <property type="project" value="TreeGrafter"/>
</dbReference>
<name>A0A8J2M5L9_9HEXA</name>
<dbReference type="OrthoDB" id="282973at2759"/>
<keyword evidence="4" id="KW-1185">Reference proteome</keyword>
<keyword evidence="2" id="KW-0325">Glycoprotein</keyword>
<evidence type="ECO:0000256" key="1">
    <source>
        <dbReference type="ARBA" id="ARBA00022801"/>
    </source>
</evidence>
<dbReference type="EMBL" id="CAJVCH010566639">
    <property type="protein sequence ID" value="CAG7832730.1"/>
    <property type="molecule type" value="Genomic_DNA"/>
</dbReference>
<dbReference type="PANTHER" id="PTHR10340">
    <property type="entry name" value="SPHINGOMYELIN PHOSPHODIESTERASE"/>
    <property type="match status" value="1"/>
</dbReference>
<evidence type="ECO:0000313" key="3">
    <source>
        <dbReference type="EMBL" id="CAG7832730.1"/>
    </source>
</evidence>
<dbReference type="GO" id="GO:0061750">
    <property type="term" value="F:acid sphingomyelin phosphodiesterase activity"/>
    <property type="evidence" value="ECO:0007669"/>
    <property type="project" value="TreeGrafter"/>
</dbReference>
<keyword evidence="1" id="KW-0378">Hydrolase</keyword>
<protein>
    <recommendedName>
        <fullName evidence="5">Calcineurin-like phosphoesterase domain-containing protein</fullName>
    </recommendedName>
</protein>
<organism evidence="3 4">
    <name type="scientific">Allacma fusca</name>
    <dbReference type="NCBI Taxonomy" id="39272"/>
    <lineage>
        <taxon>Eukaryota</taxon>
        <taxon>Metazoa</taxon>
        <taxon>Ecdysozoa</taxon>
        <taxon>Arthropoda</taxon>
        <taxon>Hexapoda</taxon>
        <taxon>Collembola</taxon>
        <taxon>Symphypleona</taxon>
        <taxon>Sminthuridae</taxon>
        <taxon>Allacma</taxon>
    </lineage>
</organism>